<keyword evidence="2" id="KW-0808">Transferase</keyword>
<dbReference type="AlphaFoldDB" id="A0A9Q0GGW9"/>
<dbReference type="Proteomes" id="UP001141552">
    <property type="component" value="Unassembled WGS sequence"/>
</dbReference>
<evidence type="ECO:0008006" key="5">
    <source>
        <dbReference type="Google" id="ProtNLM"/>
    </source>
</evidence>
<dbReference type="GO" id="GO:0080044">
    <property type="term" value="F:quercetin 7-O-glucosyltransferase activity"/>
    <property type="evidence" value="ECO:0007669"/>
    <property type="project" value="TreeGrafter"/>
</dbReference>
<dbReference type="PANTHER" id="PTHR11926:SF1412">
    <property type="entry name" value="UDP-GLYCOSYLTRANSFERASE 83A1-LIKE"/>
    <property type="match status" value="1"/>
</dbReference>
<name>A0A9Q0GGW9_9ROSI</name>
<dbReference type="FunFam" id="3.40.50.2000:FF:000108">
    <property type="entry name" value="UDP-glycosyltransferase 83A1"/>
    <property type="match status" value="1"/>
</dbReference>
<dbReference type="EMBL" id="JAKUCV010000520">
    <property type="protein sequence ID" value="KAJ4849687.1"/>
    <property type="molecule type" value="Genomic_DNA"/>
</dbReference>
<accession>A0A9Q0GGW9</accession>
<dbReference type="SUPFAM" id="SSF53756">
    <property type="entry name" value="UDP-Glycosyltransferase/glycogen phosphorylase"/>
    <property type="match status" value="1"/>
</dbReference>
<protein>
    <recommendedName>
        <fullName evidence="5">Glycosyltransferase</fullName>
    </recommendedName>
</protein>
<evidence type="ECO:0000256" key="1">
    <source>
        <dbReference type="ARBA" id="ARBA00009995"/>
    </source>
</evidence>
<gene>
    <name evidence="3" type="ORF">Tsubulata_037958</name>
</gene>
<dbReference type="FunFam" id="3.40.50.2000:FF:000061">
    <property type="entry name" value="UDP-glycosyltransferase 83A1"/>
    <property type="match status" value="1"/>
</dbReference>
<evidence type="ECO:0000313" key="4">
    <source>
        <dbReference type="Proteomes" id="UP001141552"/>
    </source>
</evidence>
<evidence type="ECO:0000256" key="2">
    <source>
        <dbReference type="ARBA" id="ARBA00022679"/>
    </source>
</evidence>
<sequence>MRKPHILAIPFPLQSHVIALMELSQCFIKHGFKVTFVNTEYNHKRVLDSLADKDAIGGQIHLVSISDGMEPWEDRNDLGKLCNSIRQAMPPNLEELINRINMSEEEGMVTCVVADFNFGWALKVAEKMKVRGAAFSPVSAATILFCFKIRSLIDDGIFDSDGTLLKKNQEIQLGASVPAISPAHFLGTVGDAITQKVVFSDMVRNSEVHRLTEWILCNSTCDLEPAASSMIPQLLPIGPLLASNRLGDSGGYFWQQDSTSLEWLDQQQPNSVIYVAFGSITTFHHQTQFHELALGLELTNRPFLWVVRPDMMMTGEMADAYPAGFRERVATRGHLVSWANQQKVLSHPSIACFFSHCGWNSTLEGLANGIPFLCWPNGGDQFQNESYICDFWEVGLGLTKDNGGIITREEIKNKVEQIVSNRNFKSRALELKELLAKGVGEGGHSSNNFLKFITWAKE</sequence>
<dbReference type="PANTHER" id="PTHR11926">
    <property type="entry name" value="GLUCOSYL/GLUCURONOSYL TRANSFERASES"/>
    <property type="match status" value="1"/>
</dbReference>
<comment type="similarity">
    <text evidence="1">Belongs to the UDP-glycosyltransferase family.</text>
</comment>
<dbReference type="CDD" id="cd03784">
    <property type="entry name" value="GT1_Gtf-like"/>
    <property type="match status" value="1"/>
</dbReference>
<reference evidence="3" key="1">
    <citation type="submission" date="2022-02" db="EMBL/GenBank/DDBJ databases">
        <authorList>
            <person name="Henning P.M."/>
            <person name="McCubbin A.G."/>
            <person name="Shore J.S."/>
        </authorList>
    </citation>
    <scope>NUCLEOTIDE SEQUENCE</scope>
    <source>
        <strain evidence="3">F60SS</strain>
        <tissue evidence="3">Leaves</tissue>
    </source>
</reference>
<dbReference type="InterPro" id="IPR002213">
    <property type="entry name" value="UDP_glucos_trans"/>
</dbReference>
<reference evidence="3" key="2">
    <citation type="journal article" date="2023" name="Plants (Basel)">
        <title>Annotation of the Turnera subulata (Passifloraceae) Draft Genome Reveals the S-Locus Evolved after the Divergence of Turneroideae from Passifloroideae in a Stepwise Manner.</title>
        <authorList>
            <person name="Henning P.M."/>
            <person name="Roalson E.H."/>
            <person name="Mir W."/>
            <person name="McCubbin A.G."/>
            <person name="Shore J.S."/>
        </authorList>
    </citation>
    <scope>NUCLEOTIDE SEQUENCE</scope>
    <source>
        <strain evidence="3">F60SS</strain>
    </source>
</reference>
<dbReference type="Pfam" id="PF00201">
    <property type="entry name" value="UDPGT"/>
    <property type="match status" value="1"/>
</dbReference>
<comment type="caution">
    <text evidence="3">The sequence shown here is derived from an EMBL/GenBank/DDBJ whole genome shotgun (WGS) entry which is preliminary data.</text>
</comment>
<organism evidence="3 4">
    <name type="scientific">Turnera subulata</name>
    <dbReference type="NCBI Taxonomy" id="218843"/>
    <lineage>
        <taxon>Eukaryota</taxon>
        <taxon>Viridiplantae</taxon>
        <taxon>Streptophyta</taxon>
        <taxon>Embryophyta</taxon>
        <taxon>Tracheophyta</taxon>
        <taxon>Spermatophyta</taxon>
        <taxon>Magnoliopsida</taxon>
        <taxon>eudicotyledons</taxon>
        <taxon>Gunneridae</taxon>
        <taxon>Pentapetalae</taxon>
        <taxon>rosids</taxon>
        <taxon>fabids</taxon>
        <taxon>Malpighiales</taxon>
        <taxon>Passifloraceae</taxon>
        <taxon>Turnera</taxon>
    </lineage>
</organism>
<dbReference type="OrthoDB" id="5835829at2759"/>
<dbReference type="Gene3D" id="3.40.50.2000">
    <property type="entry name" value="Glycogen Phosphorylase B"/>
    <property type="match status" value="2"/>
</dbReference>
<dbReference type="GO" id="GO:0080043">
    <property type="term" value="F:quercetin 3-O-glucosyltransferase activity"/>
    <property type="evidence" value="ECO:0007669"/>
    <property type="project" value="TreeGrafter"/>
</dbReference>
<proteinExistence type="inferred from homology"/>
<evidence type="ECO:0000313" key="3">
    <source>
        <dbReference type="EMBL" id="KAJ4849687.1"/>
    </source>
</evidence>
<keyword evidence="4" id="KW-1185">Reference proteome</keyword>